<reference evidence="9" key="5">
    <citation type="submission" date="2019-02" db="EMBL/GenBank/DDBJ databases">
        <title>FDA dAtabase for Regulatory Grade micrObial Sequences (FDA-ARGOS): Supporting development and validation of Infectious Disease Dx tests.</title>
        <authorList>
            <person name="Duncan R."/>
            <person name="Fisher C."/>
            <person name="Tallon L."/>
            <person name="Sadzewicz L."/>
            <person name="Sengamalay N."/>
            <person name="Ott S."/>
            <person name="Godinez A."/>
            <person name="Nagaraj S."/>
            <person name="Vavikolanu K."/>
            <person name="Nadendla S."/>
            <person name="Aluvathingal J."/>
            <person name="Sichtig H."/>
        </authorList>
    </citation>
    <scope>NUCLEOTIDE SEQUENCE [LARGE SCALE GENOMIC DNA]</scope>
    <source>
        <strain evidence="9">FDAARGOS_361</strain>
    </source>
</reference>
<evidence type="ECO:0000313" key="5">
    <source>
        <dbReference type="EMBL" id="CBZ38161.1"/>
    </source>
</evidence>
<dbReference type="EMBL" id="RHLC01000003">
    <property type="protein sequence ID" value="TPP44528.1"/>
    <property type="molecule type" value="Genomic_DNA"/>
</dbReference>
<keyword evidence="2" id="KW-0812">Transmembrane</keyword>
<dbReference type="Proteomes" id="UP000601710">
    <property type="component" value="Chromosome 35"/>
</dbReference>
<reference evidence="3 8" key="4">
    <citation type="journal article" date="2018" name="Sci. Rep.">
        <title>A complete Leishmania donovani reference genome identifies novel genetic variations associated with virulence.</title>
        <authorList>
            <person name="Lypaczewski P."/>
            <person name="Hoshizaki J."/>
            <person name="Zhang W.-W."/>
            <person name="McCall L.-I."/>
            <person name="Torcivia-Rodriguez J."/>
            <person name="Simonyan V."/>
            <person name="Kaur A."/>
            <person name="Dewar K."/>
            <person name="Matlashewski G."/>
        </authorList>
    </citation>
    <scope>NUCLEOTIDE SEQUENCE [LARGE SCALE GENOMIC DNA]</scope>
    <source>
        <strain evidence="3 8">LdCL</strain>
    </source>
</reference>
<evidence type="ECO:0000256" key="1">
    <source>
        <dbReference type="SAM" id="MobiDB-lite"/>
    </source>
</evidence>
<proteinExistence type="predicted"/>
<feature type="compositionally biased region" description="Basic and acidic residues" evidence="1">
    <location>
        <begin position="140"/>
        <end position="151"/>
    </location>
</feature>
<accession>E9BSD2</accession>
<dbReference type="AlphaFoldDB" id="A0A3Q8IMC4"/>
<protein>
    <submittedName>
        <fullName evidence="4">Hypothetical_protein_conserved</fullName>
    </submittedName>
</protein>
<keyword evidence="2" id="KW-0472">Membrane</keyword>
<feature type="compositionally biased region" description="Polar residues" evidence="1">
    <location>
        <begin position="40"/>
        <end position="51"/>
    </location>
</feature>
<dbReference type="EMBL" id="FR799622">
    <property type="protein sequence ID" value="CBZ38161.1"/>
    <property type="molecule type" value="Genomic_DNA"/>
</dbReference>
<keyword evidence="8" id="KW-1185">Reference proteome</keyword>
<dbReference type="RefSeq" id="XP_003864841.1">
    <property type="nucleotide sequence ID" value="XM_003864793.1"/>
</dbReference>
<reference evidence="7" key="3">
    <citation type="submission" date="2011-02" db="EMBL/GenBank/DDBJ databases">
        <title>Whole genome sequencing of Leishmania donovani clinical lines reveals dynamic variation related to drug resistance.</title>
        <authorList>
            <person name="Downing T."/>
            <person name="Imamura H."/>
            <person name="Sanders M."/>
            <person name="Decuypere S."/>
            <person name="Hertz-Fowler C."/>
            <person name="Clark T.G."/>
            <person name="Rijal S."/>
            <person name="Sundar S."/>
            <person name="Quail M.A."/>
            <person name="De Doncker S."/>
            <person name="Maes I."/>
            <person name="Vanaerschot M."/>
            <person name="Stark O."/>
            <person name="Schonian G."/>
            <person name="Dujardin J.C."/>
            <person name="Berriman M."/>
        </authorList>
    </citation>
    <scope>NUCLEOTIDE SEQUENCE [LARGE SCALE GENOMIC DNA]</scope>
    <source>
        <strain evidence="7">BPK282A1</strain>
    </source>
</reference>
<dbReference type="Proteomes" id="UP000274082">
    <property type="component" value="Chromosome 35"/>
</dbReference>
<dbReference type="OMA" id="CAIGMGA"/>
<dbReference type="Proteomes" id="UP000008980">
    <property type="component" value="Chromosome 35"/>
</dbReference>
<dbReference type="EMBL" id="CP029534">
    <property type="protein sequence ID" value="AYU83061.1"/>
    <property type="molecule type" value="Genomic_DNA"/>
</dbReference>
<evidence type="ECO:0000313" key="4">
    <source>
        <dbReference type="EMBL" id="CAC5434282.1"/>
    </source>
</evidence>
<evidence type="ECO:0000313" key="7">
    <source>
        <dbReference type="Proteomes" id="UP000008980"/>
    </source>
</evidence>
<sequence>MQRFCLSALRRSSAGGVARLAVPFSHASPALVVPRREASSLESPATGSAEASRSPAKPSAAGATQAAPELDAEAAEQVRLAQELGEQAFSENTEILKKVAFRGLRAFVMCAVGVAAFMWAMKKKKRERQADALPGVEAPRAAHAEGHDDPTQRYLQEMRGLGFDVETLEEELEYERVAKAADSQKLAGRL</sequence>
<evidence type="ECO:0000313" key="3">
    <source>
        <dbReference type="EMBL" id="AYU83061.1"/>
    </source>
</evidence>
<organism evidence="3 8">
    <name type="scientific">Leishmania donovani</name>
    <dbReference type="NCBI Taxonomy" id="5661"/>
    <lineage>
        <taxon>Eukaryota</taxon>
        <taxon>Discoba</taxon>
        <taxon>Euglenozoa</taxon>
        <taxon>Kinetoplastea</taxon>
        <taxon>Metakinetoplastina</taxon>
        <taxon>Trypanosomatida</taxon>
        <taxon>Trypanosomatidae</taxon>
        <taxon>Leishmaniinae</taxon>
        <taxon>Leishmania</taxon>
    </lineage>
</organism>
<dbReference type="OrthoDB" id="267400at2759"/>
<dbReference type="EMBL" id="LR812655">
    <property type="protein sequence ID" value="CAC5434282.1"/>
    <property type="molecule type" value="Genomic_DNA"/>
</dbReference>
<dbReference type="VEuPathDB" id="TriTrypDB:LdCL_350031100"/>
<evidence type="ECO:0000256" key="2">
    <source>
        <dbReference type="SAM" id="Phobius"/>
    </source>
</evidence>
<dbReference type="GeneID" id="13387719"/>
<reference evidence="5 7" key="1">
    <citation type="journal article" date="2011" name="Genome Res.">
        <title>Whole genome sequencing of multiple Leishmania donovani clinical isolates provides insights into population structure and mechanisms of drug resistance.</title>
        <authorList>
            <person name="Downing T."/>
            <person name="Imamura H."/>
            <person name="Decuypere S."/>
            <person name="Clark T.G."/>
            <person name="Coombs G.H."/>
            <person name="Cotton J.A."/>
            <person name="Hilley J.D."/>
            <person name="de Doncker S."/>
            <person name="Maes I."/>
            <person name="Mottram J.C."/>
            <person name="Quail M.A."/>
            <person name="Rijal S."/>
            <person name="Sanders M."/>
            <person name="Schonian G."/>
            <person name="Stark O."/>
            <person name="Sundar S."/>
            <person name="Vanaerschot M."/>
            <person name="Hertz-Fowler C."/>
            <person name="Dujardin J.C."/>
            <person name="Berriman M."/>
        </authorList>
    </citation>
    <scope>NUCLEOTIDE SEQUENCE [LARGE SCALE GENOMIC DNA]</scope>
    <source>
        <strain evidence="5 7">BPK282A1</strain>
    </source>
</reference>
<evidence type="ECO:0000313" key="9">
    <source>
        <dbReference type="Proteomes" id="UP000318447"/>
    </source>
</evidence>
<feature type="region of interest" description="Disordered" evidence="1">
    <location>
        <begin position="130"/>
        <end position="153"/>
    </location>
</feature>
<dbReference type="KEGG" id="ldo:LDBPK_352620"/>
<evidence type="ECO:0000313" key="6">
    <source>
        <dbReference type="EMBL" id="TPP44528.1"/>
    </source>
</evidence>
<dbReference type="SMR" id="A0A3Q8IMC4"/>
<feature type="transmembrane region" description="Helical" evidence="2">
    <location>
        <begin position="99"/>
        <end position="120"/>
    </location>
</feature>
<keyword evidence="2" id="KW-1133">Transmembrane helix</keyword>
<dbReference type="Proteomes" id="UP000318447">
    <property type="component" value="Unassembled WGS sequence"/>
</dbReference>
<name>A0A3Q8IMC4_LEIDO</name>
<reference evidence="4" key="7">
    <citation type="submission" date="2020-06" db="EMBL/GenBank/DDBJ databases">
        <authorList>
            <person name="Camacho E."/>
            <person name="Gonzalez-de la Fuente S."/>
            <person name="Rastrojo A."/>
            <person name="Peiro-Pastor R."/>
            <person name="Solana JC."/>
            <person name="Tabera L."/>
            <person name="Gamarro F."/>
            <person name="Carrasco-Ramiro F."/>
            <person name="Requena JM."/>
            <person name="Aguado B."/>
        </authorList>
    </citation>
    <scope>NUCLEOTIDE SEQUENCE</scope>
</reference>
<reference evidence="6" key="6">
    <citation type="submission" date="2019-02" db="EMBL/GenBank/DDBJ databases">
        <title>FDA dAtabase for Regulatory Grade micrObial Sequences (FDA-ARGOS): Supporting development and validation of Infectious Disease Dx tests.</title>
        <authorList>
            <person name="Duncan R."/>
            <person name="Fisher C."/>
            <person name="Tallon L.J."/>
            <person name="Sadzewicz L."/>
            <person name="Sengamalay N."/>
            <person name="Ott S."/>
            <person name="Godinez A."/>
            <person name="Nagaraj S."/>
            <person name="Nadendla S."/>
            <person name="Sichtig H."/>
        </authorList>
    </citation>
    <scope>NUCLEOTIDE SEQUENCE</scope>
    <source>
        <strain evidence="6">FDAARGOS_361</strain>
    </source>
</reference>
<evidence type="ECO:0000313" key="8">
    <source>
        <dbReference type="Proteomes" id="UP000274082"/>
    </source>
</evidence>
<dbReference type="VEuPathDB" id="TriTrypDB:LdBPK_352620.1"/>
<gene>
    <name evidence="6" type="ORF">CGC21_6805</name>
    <name evidence="5" type="ORF">LDBPK_352620</name>
    <name evidence="3" type="ORF">LdCL_350031100</name>
    <name evidence="4" type="ORF">LDHU3_35.3380</name>
</gene>
<accession>A0A3Q8IMC4</accession>
<reference evidence="5" key="2">
    <citation type="submission" date="2011-01" db="EMBL/GenBank/DDBJ databases">
        <authorList>
            <person name="Zhao B.P."/>
            <person name="Ren Z.A."/>
            <person name="Li C.D."/>
        </authorList>
    </citation>
    <scope>NUCLEOTIDE SEQUENCE</scope>
    <source>
        <strain evidence="5">BPK282A1</strain>
    </source>
</reference>
<feature type="region of interest" description="Disordered" evidence="1">
    <location>
        <begin position="35"/>
        <end position="74"/>
    </location>
</feature>
<dbReference type="VEuPathDB" id="TriTrypDB:LDHU3_35.3380"/>